<feature type="domain" description="CMP/dCMP-type deaminase" evidence="1">
    <location>
        <begin position="1"/>
        <end position="105"/>
    </location>
</feature>
<proteinExistence type="predicted"/>
<dbReference type="SUPFAM" id="SSF53927">
    <property type="entry name" value="Cytidine deaminase-like"/>
    <property type="match status" value="1"/>
</dbReference>
<name>A0A9E7J560_9CAUD</name>
<dbReference type="PROSITE" id="PS51747">
    <property type="entry name" value="CYT_DCMP_DEAMINASES_2"/>
    <property type="match status" value="1"/>
</dbReference>
<protein>
    <submittedName>
        <fullName evidence="2">Deoxycytidylate deaminase</fullName>
    </submittedName>
</protein>
<keyword evidence="3" id="KW-1185">Reference proteome</keyword>
<organism evidence="2 3">
    <name type="scientific">Xanthomonas phage Langgrundblatt2</name>
    <dbReference type="NCBI Taxonomy" id="2939129"/>
    <lineage>
        <taxon>Viruses</taxon>
        <taxon>Duplodnaviria</taxon>
        <taxon>Heunggongvirae</taxon>
        <taxon>Uroviricota</taxon>
        <taxon>Caudoviricetes</taxon>
        <taxon>Stanbaylleyvirinae</taxon>
        <taxon>Shirevirus</taxon>
        <taxon>Shirevirus langgrundblatt2</taxon>
    </lineage>
</organism>
<accession>A0A9E7J560</accession>
<dbReference type="GO" id="GO:0003824">
    <property type="term" value="F:catalytic activity"/>
    <property type="evidence" value="ECO:0007669"/>
    <property type="project" value="InterPro"/>
</dbReference>
<dbReference type="EMBL" id="ON189043">
    <property type="protein sequence ID" value="URA06897.1"/>
    <property type="molecule type" value="Genomic_DNA"/>
</dbReference>
<dbReference type="Proteomes" id="UP001056424">
    <property type="component" value="Segment"/>
</dbReference>
<evidence type="ECO:0000313" key="3">
    <source>
        <dbReference type="Proteomes" id="UP001056424"/>
    </source>
</evidence>
<evidence type="ECO:0000259" key="1">
    <source>
        <dbReference type="PROSITE" id="PS51747"/>
    </source>
</evidence>
<dbReference type="InterPro" id="IPR002125">
    <property type="entry name" value="CMP_dCMP_dom"/>
</dbReference>
<reference evidence="2" key="1">
    <citation type="journal article" date="2022" name="Viruses">
        <title>Isolation of novel Xanthomonas phages for the plant pathogens X. translucens and X. campestris.</title>
        <authorList>
            <person name="Erdrich S.H."/>
            <person name="Sharma V."/>
            <person name="Schurr U."/>
            <person name="Arsova B."/>
            <person name="Frunzke J."/>
        </authorList>
    </citation>
    <scope>NUCLEOTIDE SEQUENCE</scope>
</reference>
<sequence>MTCAKQVVKATIITTDGRTFVGFNDVNNPQAVCPRGDMPSNVGYHLCRDVCGQQGHAEVMALRAADFDVEGATLILEGHKAVCPTCMAALNAAGIARIEVKEKPG</sequence>
<dbReference type="Pfam" id="PF00383">
    <property type="entry name" value="dCMP_cyt_deam_1"/>
    <property type="match status" value="1"/>
</dbReference>
<evidence type="ECO:0000313" key="2">
    <source>
        <dbReference type="EMBL" id="URA06897.1"/>
    </source>
</evidence>
<dbReference type="Gene3D" id="3.40.140.10">
    <property type="entry name" value="Cytidine Deaminase, domain 2"/>
    <property type="match status" value="1"/>
</dbReference>
<gene>
    <name evidence="2" type="ORF">Langgrundblatt2_BL20066</name>
</gene>
<dbReference type="InterPro" id="IPR016193">
    <property type="entry name" value="Cytidine_deaminase-like"/>
</dbReference>